<proteinExistence type="predicted"/>
<keyword evidence="2" id="KW-1185">Reference proteome</keyword>
<evidence type="ECO:0000313" key="2">
    <source>
        <dbReference type="Proteomes" id="UP001164746"/>
    </source>
</evidence>
<sequence length="28" mass="3037">MLVSIIAGFQGTTTYRSRLVASFTITTT</sequence>
<accession>A0ABY7FKN0</accession>
<dbReference type="Proteomes" id="UP001164746">
    <property type="component" value="Chromosome 12"/>
</dbReference>
<protein>
    <submittedName>
        <fullName evidence="1">Uncharacterized protein</fullName>
    </submittedName>
</protein>
<name>A0ABY7FKN0_MYAAR</name>
<gene>
    <name evidence="1" type="ORF">MAR_015207</name>
</gene>
<organism evidence="1 2">
    <name type="scientific">Mya arenaria</name>
    <name type="common">Soft-shell clam</name>
    <dbReference type="NCBI Taxonomy" id="6604"/>
    <lineage>
        <taxon>Eukaryota</taxon>
        <taxon>Metazoa</taxon>
        <taxon>Spiralia</taxon>
        <taxon>Lophotrochozoa</taxon>
        <taxon>Mollusca</taxon>
        <taxon>Bivalvia</taxon>
        <taxon>Autobranchia</taxon>
        <taxon>Heteroconchia</taxon>
        <taxon>Euheterodonta</taxon>
        <taxon>Imparidentia</taxon>
        <taxon>Neoheterodontei</taxon>
        <taxon>Myida</taxon>
        <taxon>Myoidea</taxon>
        <taxon>Myidae</taxon>
        <taxon>Mya</taxon>
    </lineage>
</organism>
<reference evidence="1" key="1">
    <citation type="submission" date="2022-11" db="EMBL/GenBank/DDBJ databases">
        <title>Centuries of genome instability and evolution in soft-shell clam transmissible cancer (bioRxiv).</title>
        <authorList>
            <person name="Hart S.F.M."/>
            <person name="Yonemitsu M.A."/>
            <person name="Giersch R.M."/>
            <person name="Beal B.F."/>
            <person name="Arriagada G."/>
            <person name="Davis B.W."/>
            <person name="Ostrander E.A."/>
            <person name="Goff S.P."/>
            <person name="Metzger M.J."/>
        </authorList>
    </citation>
    <scope>NUCLEOTIDE SEQUENCE</scope>
    <source>
        <strain evidence="1">MELC-2E11</strain>
        <tissue evidence="1">Siphon/mantle</tissue>
    </source>
</reference>
<evidence type="ECO:0000313" key="1">
    <source>
        <dbReference type="EMBL" id="WAR21233.1"/>
    </source>
</evidence>
<dbReference type="EMBL" id="CP111023">
    <property type="protein sequence ID" value="WAR21233.1"/>
    <property type="molecule type" value="Genomic_DNA"/>
</dbReference>